<keyword evidence="2" id="KW-1185">Reference proteome</keyword>
<sequence length="129" mass="14633">MTADREMLNPLISNRDEGVPMTAEYHAADTENGDHIDDPSEDALFMLINQLGHPDNTFVTITPADDSDWYASISLLDDGSYEVERRDPRWREHDLTTATDVSRIATDLTIWLAARGYPGRPQARPRDKF</sequence>
<dbReference type="Proteomes" id="UP001303001">
    <property type="component" value="Chromosome"/>
</dbReference>
<name>A0ABY9ZZJ0_9ACTN</name>
<proteinExistence type="predicted"/>
<dbReference type="RefSeq" id="WP_313722274.1">
    <property type="nucleotide sequence ID" value="NZ_CP134876.1"/>
</dbReference>
<reference evidence="1 2" key="1">
    <citation type="submission" date="2023-09" db="EMBL/GenBank/DDBJ databases">
        <title>Micromonospora halotolerans DSM 45598 genome sequence.</title>
        <authorList>
            <person name="Mo P."/>
        </authorList>
    </citation>
    <scope>NUCLEOTIDE SEQUENCE [LARGE SCALE GENOMIC DNA]</scope>
    <source>
        <strain evidence="1 2">DSM 45598</strain>
    </source>
</reference>
<organism evidence="1 2">
    <name type="scientific">Micromonospora halotolerans</name>
    <dbReference type="NCBI Taxonomy" id="709879"/>
    <lineage>
        <taxon>Bacteria</taxon>
        <taxon>Bacillati</taxon>
        <taxon>Actinomycetota</taxon>
        <taxon>Actinomycetes</taxon>
        <taxon>Micromonosporales</taxon>
        <taxon>Micromonosporaceae</taxon>
        <taxon>Micromonospora</taxon>
    </lineage>
</organism>
<protein>
    <submittedName>
        <fullName evidence="1">Uncharacterized protein</fullName>
    </submittedName>
</protein>
<gene>
    <name evidence="1" type="ORF">RMN56_02670</name>
</gene>
<accession>A0ABY9ZZJ0</accession>
<evidence type="ECO:0000313" key="2">
    <source>
        <dbReference type="Proteomes" id="UP001303001"/>
    </source>
</evidence>
<dbReference type="EMBL" id="CP134876">
    <property type="protein sequence ID" value="WNM40287.1"/>
    <property type="molecule type" value="Genomic_DNA"/>
</dbReference>
<evidence type="ECO:0000313" key="1">
    <source>
        <dbReference type="EMBL" id="WNM40287.1"/>
    </source>
</evidence>